<name>A0ABS1V6D5_9PROT</name>
<dbReference type="EMBL" id="JAEUXJ010000007">
    <property type="protein sequence ID" value="MBL6457239.1"/>
    <property type="molecule type" value="Genomic_DNA"/>
</dbReference>
<dbReference type="Proteomes" id="UP000606490">
    <property type="component" value="Unassembled WGS sequence"/>
</dbReference>
<dbReference type="PROSITE" id="PS51762">
    <property type="entry name" value="GH16_2"/>
    <property type="match status" value="1"/>
</dbReference>
<dbReference type="InterPro" id="IPR000757">
    <property type="entry name" value="Beta-glucanase-like"/>
</dbReference>
<proteinExistence type="inferred from homology"/>
<organism evidence="3 4">
    <name type="scientific">Belnapia mucosa</name>
    <dbReference type="NCBI Taxonomy" id="2804532"/>
    <lineage>
        <taxon>Bacteria</taxon>
        <taxon>Pseudomonadati</taxon>
        <taxon>Pseudomonadota</taxon>
        <taxon>Alphaproteobacteria</taxon>
        <taxon>Acetobacterales</taxon>
        <taxon>Roseomonadaceae</taxon>
        <taxon>Belnapia</taxon>
    </lineage>
</organism>
<evidence type="ECO:0000313" key="4">
    <source>
        <dbReference type="Proteomes" id="UP000606490"/>
    </source>
</evidence>
<evidence type="ECO:0000259" key="2">
    <source>
        <dbReference type="PROSITE" id="PS51762"/>
    </source>
</evidence>
<gene>
    <name evidence="3" type="ORF">JMJ55_18040</name>
</gene>
<keyword evidence="4" id="KW-1185">Reference proteome</keyword>
<feature type="domain" description="GH16" evidence="2">
    <location>
        <begin position="1"/>
        <end position="188"/>
    </location>
</feature>
<dbReference type="Gene3D" id="2.60.120.200">
    <property type="match status" value="1"/>
</dbReference>
<protein>
    <submittedName>
        <fullName evidence="3">Family 16 glycosylhydrolase</fullName>
    </submittedName>
</protein>
<dbReference type="RefSeq" id="WP_202826968.1">
    <property type="nucleotide sequence ID" value="NZ_JAEUXJ010000007.1"/>
</dbReference>
<comment type="caution">
    <text evidence="3">The sequence shown here is derived from an EMBL/GenBank/DDBJ whole genome shotgun (WGS) entry which is preliminary data.</text>
</comment>
<dbReference type="InterPro" id="IPR013320">
    <property type="entry name" value="ConA-like_dom_sf"/>
</dbReference>
<dbReference type="SUPFAM" id="SSF49899">
    <property type="entry name" value="Concanavalin A-like lectins/glucanases"/>
    <property type="match status" value="1"/>
</dbReference>
<evidence type="ECO:0000313" key="3">
    <source>
        <dbReference type="EMBL" id="MBL6457239.1"/>
    </source>
</evidence>
<evidence type="ECO:0000256" key="1">
    <source>
        <dbReference type="ARBA" id="ARBA00006865"/>
    </source>
</evidence>
<reference evidence="3 4" key="1">
    <citation type="submission" date="2021-01" db="EMBL/GenBank/DDBJ databases">
        <title>Belnapia mucosa sp. nov. and Belnapia arida sp. nov., isolated from the Tabernas Desert (Almeria, Spain).</title>
        <authorList>
            <person name="Molina-Menor E."/>
            <person name="Vidal-Verdu A."/>
            <person name="Calonge A."/>
            <person name="Satari L."/>
            <person name="Pereto Magraner J."/>
            <person name="Porcar Miralles M."/>
        </authorList>
    </citation>
    <scope>NUCLEOTIDE SEQUENCE [LARGE SCALE GENOMIC DNA]</scope>
    <source>
        <strain evidence="3 4">T6</strain>
    </source>
</reference>
<comment type="similarity">
    <text evidence="1">Belongs to the glycosyl hydrolase 16 family.</text>
</comment>
<accession>A0ABS1V6D5</accession>
<sequence length="281" mass="29398">MANALNVNFDSGFGSIGNVWNVGSPSNGQVTLSGTSGMMEWASGPSAGHGYGTYTVTAKVDGNQPGPGIVLWPGNDQWPGQEIDMVEITPDGSGRQYGTVHWNSNGSDAFDTRIYDGVQSGVFHDYTMVWEPGKITFKVDGAVKGVITDHVPVDFDHGGMNNTIGVLNTSNATSITVDHISFTPLGGSTPQPVQTVTTDLPAPVAATVAATSTVSVGLDWQALAAEVTANYEATGHWVLPTDGIAPSASTATNVVHDGAVDWNVIAATVIENYETTGHWFM</sequence>
<dbReference type="Pfam" id="PF00722">
    <property type="entry name" value="Glyco_hydro_16"/>
    <property type="match status" value="1"/>
</dbReference>